<keyword evidence="1" id="KW-0805">Transcription regulation</keyword>
<evidence type="ECO:0000256" key="1">
    <source>
        <dbReference type="ARBA" id="ARBA00023015"/>
    </source>
</evidence>
<dbReference type="InterPro" id="IPR008920">
    <property type="entry name" value="TF_FadR/GntR_C"/>
</dbReference>
<dbReference type="PANTHER" id="PTHR43537:SF49">
    <property type="entry name" value="TRANSCRIPTIONAL REGULATORY PROTEIN"/>
    <property type="match status" value="1"/>
</dbReference>
<evidence type="ECO:0000259" key="4">
    <source>
        <dbReference type="PROSITE" id="PS50949"/>
    </source>
</evidence>
<dbReference type="RefSeq" id="WP_085620151.1">
    <property type="nucleotide sequence ID" value="NZ_JFKB01000011.1"/>
</dbReference>
<dbReference type="OrthoDB" id="6087511at2"/>
<dbReference type="InterPro" id="IPR000524">
    <property type="entry name" value="Tscrpt_reg_HTH_GntR"/>
</dbReference>
<dbReference type="SMART" id="SM00345">
    <property type="entry name" value="HTH_GNTR"/>
    <property type="match status" value="1"/>
</dbReference>
<accession>A0A1Y2L8N5</accession>
<evidence type="ECO:0000256" key="3">
    <source>
        <dbReference type="ARBA" id="ARBA00023163"/>
    </source>
</evidence>
<proteinExistence type="predicted"/>
<dbReference type="InterPro" id="IPR011711">
    <property type="entry name" value="GntR_C"/>
</dbReference>
<keyword evidence="2" id="KW-0238">DNA-binding</keyword>
<dbReference type="STRING" id="1293890.TALK_16015"/>
<evidence type="ECO:0000313" key="5">
    <source>
        <dbReference type="EMBL" id="OSQ46703.1"/>
    </source>
</evidence>
<organism evidence="5 6">
    <name type="scientific">Thalassospira alkalitolerans</name>
    <dbReference type="NCBI Taxonomy" id="1293890"/>
    <lineage>
        <taxon>Bacteria</taxon>
        <taxon>Pseudomonadati</taxon>
        <taxon>Pseudomonadota</taxon>
        <taxon>Alphaproteobacteria</taxon>
        <taxon>Rhodospirillales</taxon>
        <taxon>Thalassospiraceae</taxon>
        <taxon>Thalassospira</taxon>
    </lineage>
</organism>
<comment type="caution">
    <text evidence="5">The sequence shown here is derived from an EMBL/GenBank/DDBJ whole genome shotgun (WGS) entry which is preliminary data.</text>
</comment>
<evidence type="ECO:0000313" key="6">
    <source>
        <dbReference type="Proteomes" id="UP000193396"/>
    </source>
</evidence>
<dbReference type="Gene3D" id="1.10.10.10">
    <property type="entry name" value="Winged helix-like DNA-binding domain superfamily/Winged helix DNA-binding domain"/>
    <property type="match status" value="1"/>
</dbReference>
<name>A0A1Y2L8N5_9PROT</name>
<dbReference type="GO" id="GO:0003700">
    <property type="term" value="F:DNA-binding transcription factor activity"/>
    <property type="evidence" value="ECO:0007669"/>
    <property type="project" value="InterPro"/>
</dbReference>
<gene>
    <name evidence="5" type="ORF">TALK_16015</name>
</gene>
<dbReference type="Pfam" id="PF00392">
    <property type="entry name" value="GntR"/>
    <property type="match status" value="1"/>
</dbReference>
<dbReference type="PANTHER" id="PTHR43537">
    <property type="entry name" value="TRANSCRIPTIONAL REGULATOR, GNTR FAMILY"/>
    <property type="match status" value="1"/>
</dbReference>
<feature type="domain" description="HTH gntR-type" evidence="4">
    <location>
        <begin position="5"/>
        <end position="72"/>
    </location>
</feature>
<protein>
    <recommendedName>
        <fullName evidence="4">HTH gntR-type domain-containing protein</fullName>
    </recommendedName>
</protein>
<sequence length="205" mass="23449">MDDHNSASTELVERIAKDIQAGTFTPGSWLKQVELQRKYQASRPMIRLALDRLSQKRIIQHAQNRGYYVHEGDGDEVMELLDLRAMIECAAAHRIVANATEKHCDTLYALARDFDEKTETGSILEQYEANLIFHRELLSLSGNLQLVTLIEDLRHRIPSAPASQWQTRARVKQSSAEHFQMVEAVSRRSANDLADVMRKHILQTK</sequence>
<dbReference type="GO" id="GO:0003677">
    <property type="term" value="F:DNA binding"/>
    <property type="evidence" value="ECO:0007669"/>
    <property type="project" value="UniProtKB-KW"/>
</dbReference>
<dbReference type="PROSITE" id="PS50949">
    <property type="entry name" value="HTH_GNTR"/>
    <property type="match status" value="1"/>
</dbReference>
<dbReference type="Gene3D" id="1.20.120.530">
    <property type="entry name" value="GntR ligand-binding domain-like"/>
    <property type="match status" value="1"/>
</dbReference>
<dbReference type="InterPro" id="IPR036388">
    <property type="entry name" value="WH-like_DNA-bd_sf"/>
</dbReference>
<dbReference type="SMART" id="SM00895">
    <property type="entry name" value="FCD"/>
    <property type="match status" value="1"/>
</dbReference>
<evidence type="ECO:0000256" key="2">
    <source>
        <dbReference type="ARBA" id="ARBA00023125"/>
    </source>
</evidence>
<dbReference type="EMBL" id="JFKB01000011">
    <property type="protein sequence ID" value="OSQ46703.1"/>
    <property type="molecule type" value="Genomic_DNA"/>
</dbReference>
<keyword evidence="6" id="KW-1185">Reference proteome</keyword>
<dbReference type="Pfam" id="PF07729">
    <property type="entry name" value="FCD"/>
    <property type="match status" value="1"/>
</dbReference>
<dbReference type="AlphaFoldDB" id="A0A1Y2L8N5"/>
<reference evidence="5 6" key="1">
    <citation type="submission" date="2014-03" db="EMBL/GenBank/DDBJ databases">
        <title>The draft genome sequence of Thalassospira alkalitolerans JCM 18968.</title>
        <authorList>
            <person name="Lai Q."/>
            <person name="Shao Z."/>
        </authorList>
    </citation>
    <scope>NUCLEOTIDE SEQUENCE [LARGE SCALE GENOMIC DNA]</scope>
    <source>
        <strain evidence="5 6">JCM 18968</strain>
    </source>
</reference>
<keyword evidence="3" id="KW-0804">Transcription</keyword>
<dbReference type="InterPro" id="IPR036390">
    <property type="entry name" value="WH_DNA-bd_sf"/>
</dbReference>
<dbReference type="Proteomes" id="UP000193396">
    <property type="component" value="Unassembled WGS sequence"/>
</dbReference>
<dbReference type="SUPFAM" id="SSF46785">
    <property type="entry name" value="Winged helix' DNA-binding domain"/>
    <property type="match status" value="1"/>
</dbReference>
<dbReference type="SUPFAM" id="SSF48008">
    <property type="entry name" value="GntR ligand-binding domain-like"/>
    <property type="match status" value="1"/>
</dbReference>